<feature type="transmembrane region" description="Helical" evidence="4">
    <location>
        <begin position="263"/>
        <end position="281"/>
    </location>
</feature>
<dbReference type="SUPFAM" id="SSF53448">
    <property type="entry name" value="Nucleotide-diphospho-sugar transferases"/>
    <property type="match status" value="1"/>
</dbReference>
<dbReference type="RefSeq" id="WP_182462633.1">
    <property type="nucleotide sequence ID" value="NZ_CP059732.1"/>
</dbReference>
<sequence>MLDINQPVSNRPSSSILIAARNEEAAIQECLSAIDQLKFSPGTVEVVIGDDQSTDQTAERTTQFIDNHPDFRLISITQTVPGLAGKANVLAQLVRQTQGEILFFTDADTQVPPSWLAEMSRQFNGNVGVVTGVTLPEGPRLFHKLQKIDWLYNLTLTHLVSSVGIPITAMGNNMAVSRQAYDAVGGYESIPFSVTEDYALFEAIIRQGYGFRNLLDERVLAHTKPVETVSAFLQQRKRWMRGATSLPIWMVSLLYLQYLAAPLLVGLAFVAPVLALGLYLVKLFIQTMVLSFGLSRLKQTKLWPYALLFEIYQLIVGPISVVFYLLPTTVEWKGRTYN</sequence>
<keyword evidence="3 6" id="KW-0808">Transferase</keyword>
<evidence type="ECO:0000313" key="6">
    <source>
        <dbReference type="EMBL" id="QMW05287.1"/>
    </source>
</evidence>
<dbReference type="PANTHER" id="PTHR43630:SF1">
    <property type="entry name" value="POLY-BETA-1,6-N-ACETYL-D-GLUCOSAMINE SYNTHASE"/>
    <property type="match status" value="1"/>
</dbReference>
<name>A0A7G5H2E5_9BACT</name>
<dbReference type="InterPro" id="IPR029044">
    <property type="entry name" value="Nucleotide-diphossugar_trans"/>
</dbReference>
<dbReference type="GO" id="GO:0016757">
    <property type="term" value="F:glycosyltransferase activity"/>
    <property type="evidence" value="ECO:0007669"/>
    <property type="project" value="UniProtKB-KW"/>
</dbReference>
<gene>
    <name evidence="6" type="ORF">H3H32_10570</name>
</gene>
<evidence type="ECO:0000313" key="7">
    <source>
        <dbReference type="Proteomes" id="UP000515369"/>
    </source>
</evidence>
<comment type="similarity">
    <text evidence="1">Belongs to the glycosyltransferase 2 family.</text>
</comment>
<dbReference type="InterPro" id="IPR001173">
    <property type="entry name" value="Glyco_trans_2-like"/>
</dbReference>
<evidence type="ECO:0000256" key="2">
    <source>
        <dbReference type="ARBA" id="ARBA00022676"/>
    </source>
</evidence>
<keyword evidence="7" id="KW-1185">Reference proteome</keyword>
<dbReference type="Proteomes" id="UP000515369">
    <property type="component" value="Chromosome"/>
</dbReference>
<protein>
    <submittedName>
        <fullName evidence="6">Glycosyltransferase</fullName>
    </submittedName>
</protein>
<evidence type="ECO:0000259" key="5">
    <source>
        <dbReference type="Pfam" id="PF13632"/>
    </source>
</evidence>
<feature type="domain" description="Glycosyltransferase 2-like" evidence="5">
    <location>
        <begin position="105"/>
        <end position="285"/>
    </location>
</feature>
<reference evidence="6 7" key="1">
    <citation type="submission" date="2020-07" db="EMBL/GenBank/DDBJ databases">
        <title>Spirosoma foliorum sp. nov., isolated from the leaves on the Nejang mountain Korea, Republic of.</title>
        <authorList>
            <person name="Ho H."/>
            <person name="Lee Y.-J."/>
            <person name="Nurcahyanto D.-A."/>
            <person name="Kim S.-G."/>
        </authorList>
    </citation>
    <scope>NUCLEOTIDE SEQUENCE [LARGE SCALE GENOMIC DNA]</scope>
    <source>
        <strain evidence="6 7">PL0136</strain>
    </source>
</reference>
<keyword evidence="4" id="KW-1133">Transmembrane helix</keyword>
<proteinExistence type="inferred from homology"/>
<keyword evidence="4" id="KW-0812">Transmembrane</keyword>
<evidence type="ECO:0000256" key="4">
    <source>
        <dbReference type="SAM" id="Phobius"/>
    </source>
</evidence>
<dbReference type="EMBL" id="CP059732">
    <property type="protein sequence ID" value="QMW05287.1"/>
    <property type="molecule type" value="Genomic_DNA"/>
</dbReference>
<accession>A0A7G5H2E5</accession>
<dbReference type="KEGG" id="sfol:H3H32_10570"/>
<dbReference type="Gene3D" id="3.90.550.10">
    <property type="entry name" value="Spore Coat Polysaccharide Biosynthesis Protein SpsA, Chain A"/>
    <property type="match status" value="1"/>
</dbReference>
<keyword evidence="2" id="KW-0328">Glycosyltransferase</keyword>
<dbReference type="AlphaFoldDB" id="A0A7G5H2E5"/>
<feature type="transmembrane region" description="Helical" evidence="4">
    <location>
        <begin position="302"/>
        <end position="326"/>
    </location>
</feature>
<organism evidence="6 7">
    <name type="scientific">Spirosoma foliorum</name>
    <dbReference type="NCBI Taxonomy" id="2710596"/>
    <lineage>
        <taxon>Bacteria</taxon>
        <taxon>Pseudomonadati</taxon>
        <taxon>Bacteroidota</taxon>
        <taxon>Cytophagia</taxon>
        <taxon>Cytophagales</taxon>
        <taxon>Cytophagaceae</taxon>
        <taxon>Spirosoma</taxon>
    </lineage>
</organism>
<evidence type="ECO:0000256" key="3">
    <source>
        <dbReference type="ARBA" id="ARBA00022679"/>
    </source>
</evidence>
<evidence type="ECO:0000256" key="1">
    <source>
        <dbReference type="ARBA" id="ARBA00006739"/>
    </source>
</evidence>
<dbReference type="PANTHER" id="PTHR43630">
    <property type="entry name" value="POLY-BETA-1,6-N-ACETYL-D-GLUCOSAMINE SYNTHASE"/>
    <property type="match status" value="1"/>
</dbReference>
<dbReference type="Pfam" id="PF13632">
    <property type="entry name" value="Glyco_trans_2_3"/>
    <property type="match status" value="1"/>
</dbReference>
<keyword evidence="4" id="KW-0472">Membrane</keyword>